<reference evidence="1" key="1">
    <citation type="submission" date="2023-05" db="EMBL/GenBank/DDBJ databases">
        <authorList>
            <person name="Stuckert A."/>
        </authorList>
    </citation>
    <scope>NUCLEOTIDE SEQUENCE</scope>
</reference>
<gene>
    <name evidence="1" type="ORF">SPARVUS_LOCUS1567462</name>
</gene>
<accession>A0ABN9AVC3</accession>
<dbReference type="EMBL" id="CATNWA010001141">
    <property type="protein sequence ID" value="CAI9539242.1"/>
    <property type="molecule type" value="Genomic_DNA"/>
</dbReference>
<sequence>MPPLSSCQIARQNCSSGKAHKRPITCEEVELGEEEPSSSAKIKEVREQLAQVKRRAAG</sequence>
<proteinExistence type="predicted"/>
<evidence type="ECO:0000313" key="2">
    <source>
        <dbReference type="Proteomes" id="UP001162483"/>
    </source>
</evidence>
<organism evidence="1 2">
    <name type="scientific">Staurois parvus</name>
    <dbReference type="NCBI Taxonomy" id="386267"/>
    <lineage>
        <taxon>Eukaryota</taxon>
        <taxon>Metazoa</taxon>
        <taxon>Chordata</taxon>
        <taxon>Craniata</taxon>
        <taxon>Vertebrata</taxon>
        <taxon>Euteleostomi</taxon>
        <taxon>Amphibia</taxon>
        <taxon>Batrachia</taxon>
        <taxon>Anura</taxon>
        <taxon>Neobatrachia</taxon>
        <taxon>Ranoidea</taxon>
        <taxon>Ranidae</taxon>
        <taxon>Staurois</taxon>
    </lineage>
</organism>
<evidence type="ECO:0000313" key="1">
    <source>
        <dbReference type="EMBL" id="CAI9539242.1"/>
    </source>
</evidence>
<protein>
    <submittedName>
        <fullName evidence="1">Uncharacterized protein</fullName>
    </submittedName>
</protein>
<dbReference type="Proteomes" id="UP001162483">
    <property type="component" value="Unassembled WGS sequence"/>
</dbReference>
<name>A0ABN9AVC3_9NEOB</name>
<keyword evidence="2" id="KW-1185">Reference proteome</keyword>
<comment type="caution">
    <text evidence="1">The sequence shown here is derived from an EMBL/GenBank/DDBJ whole genome shotgun (WGS) entry which is preliminary data.</text>
</comment>